<dbReference type="PANTHER" id="PTHR47505:SF1">
    <property type="entry name" value="DNA UTILIZATION PROTEIN YHGH"/>
    <property type="match status" value="1"/>
</dbReference>
<dbReference type="InterPro" id="IPR000836">
    <property type="entry name" value="PRTase_dom"/>
</dbReference>
<dbReference type="CDD" id="cd06223">
    <property type="entry name" value="PRTases_typeI"/>
    <property type="match status" value="1"/>
</dbReference>
<dbReference type="InterPro" id="IPR051910">
    <property type="entry name" value="ComF/GntX_DNA_util-trans"/>
</dbReference>
<protein>
    <submittedName>
        <fullName evidence="2">ComF family protein</fullName>
    </submittedName>
</protein>
<reference evidence="2" key="2">
    <citation type="submission" date="2021-04" db="EMBL/GenBank/DDBJ databases">
        <authorList>
            <person name="Gilroy R."/>
        </authorList>
    </citation>
    <scope>NUCLEOTIDE SEQUENCE</scope>
    <source>
        <strain evidence="2">742</strain>
    </source>
</reference>
<comment type="similarity">
    <text evidence="1">Belongs to the ComF/GntX family.</text>
</comment>
<dbReference type="Proteomes" id="UP000824178">
    <property type="component" value="Unassembled WGS sequence"/>
</dbReference>
<evidence type="ECO:0000313" key="2">
    <source>
        <dbReference type="EMBL" id="MBU3819861.1"/>
    </source>
</evidence>
<dbReference type="InterPro" id="IPR029057">
    <property type="entry name" value="PRTase-like"/>
</dbReference>
<dbReference type="PANTHER" id="PTHR47505">
    <property type="entry name" value="DNA UTILIZATION PROTEIN YHGH"/>
    <property type="match status" value="1"/>
</dbReference>
<dbReference type="Gene3D" id="3.40.50.2020">
    <property type="match status" value="1"/>
</dbReference>
<dbReference type="EMBL" id="JAHLFH010000121">
    <property type="protein sequence ID" value="MBU3819861.1"/>
    <property type="molecule type" value="Genomic_DNA"/>
</dbReference>
<comment type="caution">
    <text evidence="2">The sequence shown here is derived from an EMBL/GenBank/DDBJ whole genome shotgun (WGS) entry which is preliminary data.</text>
</comment>
<dbReference type="AlphaFoldDB" id="A0A9E2KKL2"/>
<reference evidence="2" key="1">
    <citation type="journal article" date="2021" name="PeerJ">
        <title>Extensive microbial diversity within the chicken gut microbiome revealed by metagenomics and culture.</title>
        <authorList>
            <person name="Gilroy R."/>
            <person name="Ravi A."/>
            <person name="Getino M."/>
            <person name="Pursley I."/>
            <person name="Horton D.L."/>
            <person name="Alikhan N.F."/>
            <person name="Baker D."/>
            <person name="Gharbi K."/>
            <person name="Hall N."/>
            <person name="Watson M."/>
            <person name="Adriaenssens E.M."/>
            <person name="Foster-Nyarko E."/>
            <person name="Jarju S."/>
            <person name="Secka A."/>
            <person name="Antonio M."/>
            <person name="Oren A."/>
            <person name="Chaudhuri R.R."/>
            <person name="La Ragione R."/>
            <person name="Hildebrand F."/>
            <person name="Pallen M.J."/>
        </authorList>
    </citation>
    <scope>NUCLEOTIDE SEQUENCE</scope>
    <source>
        <strain evidence="2">742</strain>
    </source>
</reference>
<evidence type="ECO:0000256" key="1">
    <source>
        <dbReference type="ARBA" id="ARBA00008007"/>
    </source>
</evidence>
<gene>
    <name evidence="2" type="ORF">H9864_05760</name>
</gene>
<accession>A0A9E2KKL2</accession>
<sequence>MTDPERYYSAGRVRLRQLRQLLYPRRCPFCRRVLGLVPACESCAGQLERLEHKPSRRLDPGDHYLGALEGAAAPFFYRDEVREAILRAKYQGESWTAVQLGCWIARLLFGAEIRVRGGVELPCPEKTLGFGYDLVVPVPSSGKGRGYNVPSLMALPVARALCLPMDEKALLCLGKARPQAGLSLDERLVNVAGAFKAPDPDRVEGRRVLLLDDVITTGATAAACAHALMDAGAQSVFAVSLATAGEGKPLEEKF</sequence>
<organism evidence="2 3">
    <name type="scientific">Candidatus Faecalibacterium intestinavium</name>
    <dbReference type="NCBI Taxonomy" id="2838580"/>
    <lineage>
        <taxon>Bacteria</taxon>
        <taxon>Bacillati</taxon>
        <taxon>Bacillota</taxon>
        <taxon>Clostridia</taxon>
        <taxon>Eubacteriales</taxon>
        <taxon>Oscillospiraceae</taxon>
        <taxon>Faecalibacterium</taxon>
    </lineage>
</organism>
<name>A0A9E2KKL2_9FIRM</name>
<dbReference type="SUPFAM" id="SSF53271">
    <property type="entry name" value="PRTase-like"/>
    <property type="match status" value="1"/>
</dbReference>
<evidence type="ECO:0000313" key="3">
    <source>
        <dbReference type="Proteomes" id="UP000824178"/>
    </source>
</evidence>
<proteinExistence type="inferred from homology"/>